<comment type="caution">
    <text evidence="1">The sequence shown here is derived from an EMBL/GenBank/DDBJ whole genome shotgun (WGS) entry which is preliminary data.</text>
</comment>
<protein>
    <submittedName>
        <fullName evidence="1">Uncharacterized protein</fullName>
    </submittedName>
</protein>
<evidence type="ECO:0000313" key="1">
    <source>
        <dbReference type="EMBL" id="KAG5543329.1"/>
    </source>
</evidence>
<sequence length="80" mass="8783">MDGGGEFITSGSNHRLAMLSRVGESVVKCSVKEVNNKWVKEGSCLVEMKRWMEDITLKLTAGVIAGFVLSLNPFRLLINA</sequence>
<reference evidence="1 2" key="1">
    <citation type="submission" date="2020-08" db="EMBL/GenBank/DDBJ databases">
        <title>Plant Genome Project.</title>
        <authorList>
            <person name="Zhang R.-G."/>
        </authorList>
    </citation>
    <scope>NUCLEOTIDE SEQUENCE [LARGE SCALE GENOMIC DNA]</scope>
    <source>
        <strain evidence="1">WSP0</strain>
        <tissue evidence="1">Leaf</tissue>
    </source>
</reference>
<dbReference type="Proteomes" id="UP000823749">
    <property type="component" value="Chromosome 6"/>
</dbReference>
<gene>
    <name evidence="1" type="ORF">RHGRI_016158</name>
</gene>
<dbReference type="EMBL" id="JACTNZ010000006">
    <property type="protein sequence ID" value="KAG5543329.1"/>
    <property type="molecule type" value="Genomic_DNA"/>
</dbReference>
<name>A0AAV6JT39_9ERIC</name>
<accession>A0AAV6JT39</accession>
<proteinExistence type="predicted"/>
<evidence type="ECO:0000313" key="2">
    <source>
        <dbReference type="Proteomes" id="UP000823749"/>
    </source>
</evidence>
<dbReference type="AlphaFoldDB" id="A0AAV6JT39"/>
<keyword evidence="2" id="KW-1185">Reference proteome</keyword>
<organism evidence="1 2">
    <name type="scientific">Rhododendron griersonianum</name>
    <dbReference type="NCBI Taxonomy" id="479676"/>
    <lineage>
        <taxon>Eukaryota</taxon>
        <taxon>Viridiplantae</taxon>
        <taxon>Streptophyta</taxon>
        <taxon>Embryophyta</taxon>
        <taxon>Tracheophyta</taxon>
        <taxon>Spermatophyta</taxon>
        <taxon>Magnoliopsida</taxon>
        <taxon>eudicotyledons</taxon>
        <taxon>Gunneridae</taxon>
        <taxon>Pentapetalae</taxon>
        <taxon>asterids</taxon>
        <taxon>Ericales</taxon>
        <taxon>Ericaceae</taxon>
        <taxon>Ericoideae</taxon>
        <taxon>Rhodoreae</taxon>
        <taxon>Rhododendron</taxon>
    </lineage>
</organism>